<dbReference type="UniPathway" id="UPA00562">
    <property type="reaction ID" value="UER00704"/>
</dbReference>
<comment type="pathway">
    <text evidence="3">One-carbon metabolism; formaldehyde degradation; formate from formaldehyde (H(4)MPT route): step 4/5.</text>
</comment>
<dbReference type="SUPFAM" id="SSF55112">
    <property type="entry name" value="Formylmethanofuran:tetrahydromethanopterin formyltransferase"/>
    <property type="match status" value="2"/>
</dbReference>
<evidence type="ECO:0000259" key="4">
    <source>
        <dbReference type="Pfam" id="PF01913"/>
    </source>
</evidence>
<evidence type="ECO:0000256" key="1">
    <source>
        <dbReference type="ARBA" id="ARBA00006770"/>
    </source>
</evidence>
<feature type="domain" description="Formylmethanofuran: tetrahydromethanopterin formyltransferase Ftr C-terminal" evidence="5">
    <location>
        <begin position="149"/>
        <end position="300"/>
    </location>
</feature>
<keyword evidence="3" id="KW-0963">Cytoplasm</keyword>
<comment type="function">
    <text evidence="3">Catalyzes the transfer of a formyl group from 5-formyl tetrahydromethanopterin (5-formyl-H(4)MPT) to methanofuran (MFR) to produce formylmethanofuran (formyl-MFR) and tetrahydromethanopterin (H(4)MPT).</text>
</comment>
<comment type="catalytic activity">
    <reaction evidence="3">
        <text>N-formylmethanofuran + 5,6,7,8-tetrahydromethanopterin + H(+) = N(5)-formyl-5,6,7,8-tetrahydromethanopterin + methanofuran</text>
        <dbReference type="Rhea" id="RHEA:18061"/>
        <dbReference type="ChEBI" id="CHEBI:15378"/>
        <dbReference type="ChEBI" id="CHEBI:57727"/>
        <dbReference type="ChEBI" id="CHEBI:58018"/>
        <dbReference type="ChEBI" id="CHEBI:58103"/>
        <dbReference type="ChEBI" id="CHEBI:58151"/>
        <dbReference type="EC" id="2.3.1.101"/>
    </reaction>
</comment>
<dbReference type="InterPro" id="IPR022667">
    <property type="entry name" value="ForMFR_H4MPT_ForTrfase_N"/>
</dbReference>
<gene>
    <name evidence="3" type="primary">ffsA</name>
    <name evidence="6" type="ORF">GL4_1794</name>
</gene>
<dbReference type="EMBL" id="AP014648">
    <property type="protein sequence ID" value="BAQ17248.1"/>
    <property type="molecule type" value="Genomic_DNA"/>
</dbReference>
<dbReference type="Proteomes" id="UP000031643">
    <property type="component" value="Chromosome"/>
</dbReference>
<comment type="subunit">
    <text evidence="3">Homotetramer.</text>
</comment>
<dbReference type="GO" id="GO:0046294">
    <property type="term" value="P:formaldehyde catabolic process"/>
    <property type="evidence" value="ECO:0007669"/>
    <property type="project" value="UniProtKB-UniRule"/>
</dbReference>
<dbReference type="NCBIfam" id="TIGR03119">
    <property type="entry name" value="one_C_fhcD"/>
    <property type="match status" value="1"/>
</dbReference>
<dbReference type="GO" id="GO:0030270">
    <property type="term" value="F:formylmethanofuran-tetrahydromethanopterin N-formyltransferase activity"/>
    <property type="evidence" value="ECO:0007669"/>
    <property type="project" value="UniProtKB-UniRule"/>
</dbReference>
<dbReference type="Gene3D" id="3.30.70.520">
    <property type="match status" value="2"/>
</dbReference>
<reference evidence="6 7" key="1">
    <citation type="submission" date="2014-09" db="EMBL/GenBank/DDBJ databases">
        <title>Genome sequencing of Methyloceanibacter caenitepidi Gela4.</title>
        <authorList>
            <person name="Takeuchi M."/>
            <person name="Susumu S."/>
            <person name="Kamagata Y."/>
            <person name="Oshima K."/>
            <person name="Hattori M."/>
            <person name="Iwasaki W."/>
        </authorList>
    </citation>
    <scope>NUCLEOTIDE SEQUENCE [LARGE SCALE GENOMIC DNA]</scope>
    <source>
        <strain evidence="6 7">Gela4</strain>
    </source>
</reference>
<keyword evidence="7" id="KW-1185">Reference proteome</keyword>
<keyword evidence="2 3" id="KW-0808">Transferase</keyword>
<dbReference type="InterPro" id="IPR014053">
    <property type="entry name" value="ForMFR_H4MPT_ForTrfase"/>
</dbReference>
<dbReference type="STRING" id="1384459.GL4_1794"/>
<dbReference type="Pfam" id="PF01913">
    <property type="entry name" value="FTR"/>
    <property type="match status" value="1"/>
</dbReference>
<sequence length="302" mass="31642">MPELKVKGVTIVETFAEAFPMVGTRVIITAPTAEWAMISARTMTGFATSVIACGAEGGIERPLSKSETPDGRPGVAVLLFTMDANMLQTQLRNRVGQCVLTSPGSACYAGLDGEKSLKLGSSLRFFGDGWQMSKVVGGRRYWRIPVMGGEFVCEEKTGMTTKAVGGGNLLVVGKSHKAVLAACTRAVKAMADVPDVITPFPGGIVRSGSKVGSKYAGQIASTNHAYAPGLKWHKDSELPPSAEAVLEIVIDGLTADAVHEAMEVGIHAIAKGGAREGITHITAGNYGGNLGPHHFHLKEIVG</sequence>
<dbReference type="HAMAP" id="MF_00579">
    <property type="entry name" value="FTR"/>
    <property type="match status" value="1"/>
</dbReference>
<name>A0A0A8K2R5_9HYPH</name>
<dbReference type="KEGG" id="mcg:GL4_1794"/>
<evidence type="ECO:0000256" key="2">
    <source>
        <dbReference type="ARBA" id="ARBA00022679"/>
    </source>
</evidence>
<keyword evidence="3" id="KW-0554">One-carbon metabolism</keyword>
<dbReference type="PIRSF" id="PIRSF006414">
    <property type="entry name" value="Ftr_formyl_trnsf"/>
    <property type="match status" value="1"/>
</dbReference>
<accession>A0A0A8K2R5</accession>
<keyword evidence="3 6" id="KW-0012">Acyltransferase</keyword>
<dbReference type="AlphaFoldDB" id="A0A0A8K2R5"/>
<dbReference type="InterPro" id="IPR023447">
    <property type="entry name" value="ForMFR_H4MPT_ForTrfase_fd-like"/>
</dbReference>
<evidence type="ECO:0000313" key="6">
    <source>
        <dbReference type="EMBL" id="BAQ17248.1"/>
    </source>
</evidence>
<dbReference type="EC" id="2.3.1.101" evidence="3"/>
<organism evidence="6 7">
    <name type="scientific">Methyloceanibacter caenitepidi</name>
    <dbReference type="NCBI Taxonomy" id="1384459"/>
    <lineage>
        <taxon>Bacteria</taxon>
        <taxon>Pseudomonadati</taxon>
        <taxon>Pseudomonadota</taxon>
        <taxon>Alphaproteobacteria</taxon>
        <taxon>Hyphomicrobiales</taxon>
        <taxon>Hyphomicrobiaceae</taxon>
        <taxon>Methyloceanibacter</taxon>
    </lineage>
</organism>
<dbReference type="NCBIfam" id="NF002554">
    <property type="entry name" value="PRK02114.1"/>
    <property type="match status" value="1"/>
</dbReference>
<dbReference type="GO" id="GO:0006730">
    <property type="term" value="P:one-carbon metabolic process"/>
    <property type="evidence" value="ECO:0007669"/>
    <property type="project" value="UniProtKB-UniRule"/>
</dbReference>
<proteinExistence type="inferred from homology"/>
<dbReference type="InterPro" id="IPR002770">
    <property type="entry name" value="ForMFR_H4MPT_ForTrfase_C"/>
</dbReference>
<dbReference type="Pfam" id="PF02741">
    <property type="entry name" value="FTR_C"/>
    <property type="match status" value="1"/>
</dbReference>
<evidence type="ECO:0000259" key="5">
    <source>
        <dbReference type="Pfam" id="PF02741"/>
    </source>
</evidence>
<comment type="similarity">
    <text evidence="1 3">Belongs to the FTR family.</text>
</comment>
<evidence type="ECO:0000313" key="7">
    <source>
        <dbReference type="Proteomes" id="UP000031643"/>
    </source>
</evidence>
<feature type="domain" description="Formylmethanofuran: tetrahydromethanopterin formyltransferase Ftr N-terminal" evidence="4">
    <location>
        <begin position="5"/>
        <end position="146"/>
    </location>
</feature>
<dbReference type="RefSeq" id="WP_197539032.1">
    <property type="nucleotide sequence ID" value="NZ_AP014648.1"/>
</dbReference>
<dbReference type="HOGENOM" id="CLU_081314_0_0_5"/>
<comment type="subcellular location">
    <subcellularLocation>
        <location evidence="3">Cytoplasm</location>
    </subcellularLocation>
</comment>
<protein>
    <recommendedName>
        <fullName evidence="3">Formylmethanofuran--tetrahydromethanopterin formyltransferase</fullName>
        <shortName evidence="3">Ftr</shortName>
        <ecNumber evidence="3">2.3.1.101</ecNumber>
    </recommendedName>
    <alternativeName>
        <fullName evidence="3">H4MPT formyltransferase</fullName>
    </alternativeName>
</protein>
<evidence type="ECO:0000256" key="3">
    <source>
        <dbReference type="HAMAP-Rule" id="MF_00579"/>
    </source>
</evidence>
<dbReference type="GO" id="GO:0005737">
    <property type="term" value="C:cytoplasm"/>
    <property type="evidence" value="ECO:0007669"/>
    <property type="project" value="UniProtKB-SubCell"/>
</dbReference>